<protein>
    <recommendedName>
        <fullName evidence="12">ATP synthase complex subunit 8</fullName>
    </recommendedName>
</protein>
<evidence type="ECO:0000256" key="9">
    <source>
        <dbReference type="ARBA" id="ARBA00023065"/>
    </source>
</evidence>
<keyword evidence="4 12" id="KW-0813">Transport</keyword>
<dbReference type="AlphaFoldDB" id="A0A856T8Z6"/>
<evidence type="ECO:0000256" key="5">
    <source>
        <dbReference type="ARBA" id="ARBA00022547"/>
    </source>
</evidence>
<dbReference type="GO" id="GO:0015986">
    <property type="term" value="P:proton motive force-driven ATP synthesis"/>
    <property type="evidence" value="ECO:0007669"/>
    <property type="project" value="InterPro"/>
</dbReference>
<keyword evidence="8 13" id="KW-1133">Transmembrane helix</keyword>
<organism evidence="14">
    <name type="scientific">Svistella anhuiensis</name>
    <dbReference type="NCBI Taxonomy" id="2152901"/>
    <lineage>
        <taxon>Eukaryota</taxon>
        <taxon>Metazoa</taxon>
        <taxon>Ecdysozoa</taxon>
        <taxon>Arthropoda</taxon>
        <taxon>Hexapoda</taxon>
        <taxon>Insecta</taxon>
        <taxon>Pterygota</taxon>
        <taxon>Neoptera</taxon>
        <taxon>Polyneoptera</taxon>
        <taxon>Orthoptera</taxon>
        <taxon>Ensifera</taxon>
        <taxon>Gryllidea</taxon>
        <taxon>Grylloidea</taxon>
        <taxon>Trigonidiidae</taxon>
        <taxon>Trigonidiinae</taxon>
        <taxon>Svistella</taxon>
    </lineage>
</organism>
<comment type="subcellular location">
    <subcellularLocation>
        <location evidence="1 12">Mitochondrion membrane</location>
        <topology evidence="1 12">Single-pass membrane protein</topology>
    </subcellularLocation>
</comment>
<accession>A0A856T8Z6</accession>
<evidence type="ECO:0000256" key="10">
    <source>
        <dbReference type="ARBA" id="ARBA00023128"/>
    </source>
</evidence>
<name>A0A856T8Z6_9ORTH</name>
<keyword evidence="5 12" id="KW-0138">CF(0)</keyword>
<reference evidence="14" key="1">
    <citation type="submission" date="2017-12" db="EMBL/GenBank/DDBJ databases">
        <title>Mitochondrial genome sequence and gene rearrangement provide insights into the taxonomic affiliation of sword-tailed crickets.</title>
        <authorList>
            <person name="Ma C."/>
            <person name="Li J."/>
        </authorList>
    </citation>
    <scope>NUCLEOTIDE SEQUENCE</scope>
</reference>
<dbReference type="GO" id="GO:0045259">
    <property type="term" value="C:proton-transporting ATP synthase complex"/>
    <property type="evidence" value="ECO:0007669"/>
    <property type="project" value="UniProtKB-KW"/>
</dbReference>
<dbReference type="Pfam" id="PF00895">
    <property type="entry name" value="ATP-synt_8"/>
    <property type="match status" value="1"/>
</dbReference>
<evidence type="ECO:0000256" key="3">
    <source>
        <dbReference type="ARBA" id="ARBA00011291"/>
    </source>
</evidence>
<evidence type="ECO:0000256" key="12">
    <source>
        <dbReference type="RuleBase" id="RU003661"/>
    </source>
</evidence>
<evidence type="ECO:0000256" key="6">
    <source>
        <dbReference type="ARBA" id="ARBA00022692"/>
    </source>
</evidence>
<dbReference type="GO" id="GO:0015078">
    <property type="term" value="F:proton transmembrane transporter activity"/>
    <property type="evidence" value="ECO:0007669"/>
    <property type="project" value="InterPro"/>
</dbReference>
<evidence type="ECO:0000256" key="8">
    <source>
        <dbReference type="ARBA" id="ARBA00022989"/>
    </source>
</evidence>
<geneLocation type="mitochondrion" evidence="14"/>
<evidence type="ECO:0000256" key="7">
    <source>
        <dbReference type="ARBA" id="ARBA00022781"/>
    </source>
</evidence>
<feature type="transmembrane region" description="Helical" evidence="13">
    <location>
        <begin position="6"/>
        <end position="31"/>
    </location>
</feature>
<gene>
    <name evidence="14" type="primary">atp8</name>
</gene>
<evidence type="ECO:0000313" key="14">
    <source>
        <dbReference type="EMBL" id="QFG38960.1"/>
    </source>
</evidence>
<evidence type="ECO:0000256" key="1">
    <source>
        <dbReference type="ARBA" id="ARBA00004304"/>
    </source>
</evidence>
<keyword evidence="10 12" id="KW-0496">Mitochondrion</keyword>
<dbReference type="GO" id="GO:0031966">
    <property type="term" value="C:mitochondrial membrane"/>
    <property type="evidence" value="ECO:0007669"/>
    <property type="project" value="UniProtKB-SubCell"/>
</dbReference>
<sequence>MPQMSPMNWVMLFMIFITIFVFQMILNYFILQPTKKQTPLHLNNQKSLNWKW</sequence>
<comment type="subunit">
    <text evidence="3">F-type ATPases have 2 components, CF(1) - the catalytic core - and CF(0) - the membrane proton channel.</text>
</comment>
<dbReference type="RefSeq" id="YP_010015582.1">
    <property type="nucleotide sequence ID" value="NC_053543.1"/>
</dbReference>
<keyword evidence="7 12" id="KW-0375">Hydrogen ion transport</keyword>
<evidence type="ECO:0000256" key="2">
    <source>
        <dbReference type="ARBA" id="ARBA00008892"/>
    </source>
</evidence>
<keyword evidence="6 12" id="KW-0812">Transmembrane</keyword>
<evidence type="ECO:0000256" key="13">
    <source>
        <dbReference type="SAM" id="Phobius"/>
    </source>
</evidence>
<evidence type="ECO:0000256" key="11">
    <source>
        <dbReference type="ARBA" id="ARBA00023136"/>
    </source>
</evidence>
<dbReference type="EMBL" id="MG701238">
    <property type="protein sequence ID" value="QFG38960.1"/>
    <property type="molecule type" value="Genomic_DNA"/>
</dbReference>
<keyword evidence="9 12" id="KW-0406">Ion transport</keyword>
<evidence type="ECO:0000256" key="4">
    <source>
        <dbReference type="ARBA" id="ARBA00022448"/>
    </source>
</evidence>
<dbReference type="InterPro" id="IPR001421">
    <property type="entry name" value="ATP8_metazoa"/>
</dbReference>
<proteinExistence type="inferred from homology"/>
<dbReference type="GeneID" id="63349364"/>
<keyword evidence="11 13" id="KW-0472">Membrane</keyword>
<comment type="similarity">
    <text evidence="2 12">Belongs to the ATPase protein 8 family.</text>
</comment>